<evidence type="ECO:0000259" key="6">
    <source>
        <dbReference type="PROSITE" id="PS50234"/>
    </source>
</evidence>
<dbReference type="EMBL" id="JBHTOG010000012">
    <property type="protein sequence ID" value="MFD1431614.1"/>
    <property type="molecule type" value="Genomic_DNA"/>
</dbReference>
<dbReference type="PROSITE" id="PS50234">
    <property type="entry name" value="VWFA"/>
    <property type="match status" value="1"/>
</dbReference>
<feature type="region of interest" description="Disordered" evidence="4">
    <location>
        <begin position="179"/>
        <end position="227"/>
    </location>
</feature>
<feature type="domain" description="VWFA" evidence="6">
    <location>
        <begin position="350"/>
        <end position="603"/>
    </location>
</feature>
<accession>A0ABW4CN68</accession>
<feature type="transmembrane region" description="Helical" evidence="5">
    <location>
        <begin position="1073"/>
        <end position="1092"/>
    </location>
</feature>
<dbReference type="Gene3D" id="2.60.40.10">
    <property type="entry name" value="Immunoglobulins"/>
    <property type="match status" value="2"/>
</dbReference>
<dbReference type="Pfam" id="PF21426">
    <property type="entry name" value="GBS104-like_Ig"/>
    <property type="match status" value="1"/>
</dbReference>
<dbReference type="Proteomes" id="UP001597192">
    <property type="component" value="Unassembled WGS sequence"/>
</dbReference>
<evidence type="ECO:0000256" key="3">
    <source>
        <dbReference type="ARBA" id="ARBA00022729"/>
    </source>
</evidence>
<proteinExistence type="inferred from homology"/>
<keyword evidence="2" id="KW-0964">Secreted</keyword>
<evidence type="ECO:0000313" key="7">
    <source>
        <dbReference type="EMBL" id="MFD1431614.1"/>
    </source>
</evidence>
<gene>
    <name evidence="7" type="ORF">ACFQ47_02790</name>
</gene>
<keyword evidence="5" id="KW-1133">Transmembrane helix</keyword>
<dbReference type="InterPro" id="IPR002035">
    <property type="entry name" value="VWF_A"/>
</dbReference>
<dbReference type="SUPFAM" id="SSF49401">
    <property type="entry name" value="Bacterial adhesins"/>
    <property type="match status" value="1"/>
</dbReference>
<name>A0ABW4CN68_9LACO</name>
<dbReference type="PANTHER" id="PTHR36108">
    <property type="entry name" value="COLOSSIN-B-RELATED"/>
    <property type="match status" value="1"/>
</dbReference>
<reference evidence="8" key="1">
    <citation type="journal article" date="2019" name="Int. J. Syst. Evol. Microbiol.">
        <title>The Global Catalogue of Microorganisms (GCM) 10K type strain sequencing project: providing services to taxonomists for standard genome sequencing and annotation.</title>
        <authorList>
            <consortium name="The Broad Institute Genomics Platform"/>
            <consortium name="The Broad Institute Genome Sequencing Center for Infectious Disease"/>
            <person name="Wu L."/>
            <person name="Ma J."/>
        </authorList>
    </citation>
    <scope>NUCLEOTIDE SEQUENCE [LARGE SCALE GENOMIC DNA]</scope>
    <source>
        <strain evidence="8">CCM 8947</strain>
    </source>
</reference>
<dbReference type="Pfam" id="PF17802">
    <property type="entry name" value="SpaA"/>
    <property type="match status" value="2"/>
</dbReference>
<dbReference type="CDD" id="cd00198">
    <property type="entry name" value="vWFA"/>
    <property type="match status" value="1"/>
</dbReference>
<keyword evidence="3" id="KW-0732">Signal</keyword>
<comment type="caution">
    <text evidence="7">The sequence shown here is derived from an EMBL/GenBank/DDBJ whole genome shotgun (WGS) entry which is preliminary data.</text>
</comment>
<dbReference type="PANTHER" id="PTHR36108:SF13">
    <property type="entry name" value="COLOSSIN-B-RELATED"/>
    <property type="match status" value="1"/>
</dbReference>
<evidence type="ECO:0000256" key="2">
    <source>
        <dbReference type="ARBA" id="ARBA00022525"/>
    </source>
</evidence>
<evidence type="ECO:0000256" key="1">
    <source>
        <dbReference type="ARBA" id="ARBA00007257"/>
    </source>
</evidence>
<dbReference type="InterPro" id="IPR008966">
    <property type="entry name" value="Adhesion_dom_sf"/>
</dbReference>
<dbReference type="SMART" id="SM00327">
    <property type="entry name" value="VWA"/>
    <property type="match status" value="1"/>
</dbReference>
<feature type="compositionally biased region" description="Acidic residues" evidence="4">
    <location>
        <begin position="179"/>
        <end position="190"/>
    </location>
</feature>
<evidence type="ECO:0000256" key="5">
    <source>
        <dbReference type="SAM" id="Phobius"/>
    </source>
</evidence>
<dbReference type="SUPFAM" id="SSF53300">
    <property type="entry name" value="vWA-like"/>
    <property type="match status" value="1"/>
</dbReference>
<dbReference type="Gene3D" id="2.60.40.1140">
    <property type="entry name" value="Collagen-binding surface protein Cna, B-type domain"/>
    <property type="match status" value="1"/>
</dbReference>
<dbReference type="InterPro" id="IPR036465">
    <property type="entry name" value="vWFA_dom_sf"/>
</dbReference>
<feature type="compositionally biased region" description="Low complexity" evidence="4">
    <location>
        <begin position="191"/>
        <end position="215"/>
    </location>
</feature>
<evidence type="ECO:0000256" key="4">
    <source>
        <dbReference type="SAM" id="MobiDB-lite"/>
    </source>
</evidence>
<keyword evidence="8" id="KW-1185">Reference proteome</keyword>
<organism evidence="7 8">
    <name type="scientific">Lacticaseibacillus yichunensis</name>
    <dbReference type="NCBI Taxonomy" id="2486015"/>
    <lineage>
        <taxon>Bacteria</taxon>
        <taxon>Bacillati</taxon>
        <taxon>Bacillota</taxon>
        <taxon>Bacilli</taxon>
        <taxon>Lactobacillales</taxon>
        <taxon>Lactobacillaceae</taxon>
        <taxon>Lacticaseibacillus</taxon>
    </lineage>
</organism>
<dbReference type="InterPro" id="IPR041033">
    <property type="entry name" value="SpaA_PFL_dom_1"/>
</dbReference>
<protein>
    <submittedName>
        <fullName evidence="7">SpaA isopeptide-forming pilin-related protein</fullName>
    </submittedName>
</protein>
<dbReference type="Pfam" id="PF05738">
    <property type="entry name" value="Cna_B"/>
    <property type="match status" value="1"/>
</dbReference>
<dbReference type="InterPro" id="IPR013783">
    <property type="entry name" value="Ig-like_fold"/>
</dbReference>
<sequence>MTKKIVHGVMVLILLLVQLQSLVTARVAQASSGSSTVSQSIIANDDLSMTVDGVTSGETIEWTVTYEKKAAGYDRALKLRVSANENFDTQLTPIGQTAFHRMQAQGDDPDQQWWIEKEYAQSGNGTVKFTTPRAQNTVYVAAQLSQTTDDGNTDVLTGVDAAAHKVTLDTSVVDVPAEEVDVPATEEEAAVTETAPEANPSQTDTTDQTATTPAASEEESSLKVDESHQITSFLSWSGLSRVSGSASTNDPFTYTSVGNDSRYPSHGTSISDDSTYVNYNYGLKNPERYAEVSPTTDVTLNMDTGYHKYTDGDMTVGYTKKTVSATDDLDTFKVQLDMIGEQIQPVPKVDIVMVLDHSNSMTFKDDEDDRGNAIGDTRWQKLVKAVDTFADSVLGTNNNVQMGMVSFAEVDSRSYAEIGSFTSLNNNGKFTGFTTDAATFKNHRLLDAPAYANTPTFLGVDAGLHLLSNEDMGARDDARKVLITVTDGEPNRQASSSYYGSYNNLNSLTASFLNTNKVSQSISQNGYARKYTAATTQVSTTSTVTGTVNFINSRLDQFTNVSSWAIGLYTNTDADKVLDALGPEKQNFKAEQVHELEEALHLISAPFMKTICDATVVDPMSDYVTLQTGSVRSYRLTVGDTGIPLQQTITQSDNDYAAQINVQTSSNQINLSNVWLGRNNGTLQGYRITYEVKLKSEYQDGLFYPTNKSTYLTNNAEDTADHLHFAVPSVRLKSERDLVVKKDWINDDENANGLRQDVKMVLQRKNASGWENVKSETLSTSNNWTHTFTNLPRYEDGKLIEYQVVEKVVIDGVEKDRVPGYYAPTYSTRTEDGVVTWIVKNELKTIDFGFTKYRVDTNTTWSGIRFTLISQSNPQIEKNAYSLDKGRVDFSGLSAGIYTLIEEAPTGIKPVAHTVFVTDTEDGLSVTSTLGPDNQFINEFKNYELTFIKTDSETGAALEGAKFALKQDGDTLEETATGSDGKIVFTHELAPGDYVLEETEVPAGYLQLDEDIHFTVNNNGTVTLTAYTGSDSADVKVKLGYTMQGGDTLNKVTITASNIPEREILPRTGGPGIWGYIALATSLVFLAGGLMVHNRKSVKEGQ</sequence>
<dbReference type="SUPFAM" id="SSF49478">
    <property type="entry name" value="Cna protein B-type domain"/>
    <property type="match status" value="2"/>
</dbReference>
<dbReference type="RefSeq" id="WP_125696808.1">
    <property type="nucleotide sequence ID" value="NZ_JBHTOG010000012.1"/>
</dbReference>
<keyword evidence="5" id="KW-0812">Transmembrane</keyword>
<dbReference type="CDD" id="cd00222">
    <property type="entry name" value="CollagenBindB"/>
    <property type="match status" value="1"/>
</dbReference>
<dbReference type="Gene3D" id="3.40.50.410">
    <property type="entry name" value="von Willebrand factor, type A domain"/>
    <property type="match status" value="1"/>
</dbReference>
<keyword evidence="5" id="KW-0472">Membrane</keyword>
<dbReference type="Pfam" id="PF00092">
    <property type="entry name" value="VWA"/>
    <property type="match status" value="1"/>
</dbReference>
<dbReference type="InterPro" id="IPR049319">
    <property type="entry name" value="GBS104-like_Ig"/>
</dbReference>
<dbReference type="InterPro" id="IPR008454">
    <property type="entry name" value="Collagen-bd_Cna-like_B-typ_dom"/>
</dbReference>
<evidence type="ECO:0000313" key="8">
    <source>
        <dbReference type="Proteomes" id="UP001597192"/>
    </source>
</evidence>
<comment type="similarity">
    <text evidence="1">Belongs to the serine-aspartate repeat-containing protein (SDr) family.</text>
</comment>
<dbReference type="Gene3D" id="2.60.40.2110">
    <property type="match status" value="1"/>
</dbReference>